<dbReference type="InterPro" id="IPR023576">
    <property type="entry name" value="UbiE/COQ5_MeTrFase_CS"/>
</dbReference>
<evidence type="ECO:0000256" key="3">
    <source>
        <dbReference type="ARBA" id="ARBA00022679"/>
    </source>
</evidence>
<sequence length="248" mass="27577">MPEAVAHPSPDPPLDKSGERVRQMFGEIAPRYDLLNHLLSMNIDRLWRRFTVRKAAPADTGALAGRPILDLCTGTGDLALAYDRAAKGRAEVTGADFCPEMLDLARKKDKPGRVTWVEADAQQLPFPDNEFQIVSVAFGLRNVADTDAGLREMARVLAPGGRLAVLEFTTPRRQPLRSVYGWYFRNVLPRIGQAVMRNNSAAYEYLPASVGQFYEYEALVERMQAAGFKDCTFYPLTFGVATLYVGTK</sequence>
<dbReference type="PROSITE" id="PS01183">
    <property type="entry name" value="UBIE_1"/>
    <property type="match status" value="1"/>
</dbReference>
<dbReference type="Gene3D" id="3.40.50.150">
    <property type="entry name" value="Vaccinia Virus protein VP39"/>
    <property type="match status" value="1"/>
</dbReference>
<keyword evidence="7" id="KW-1185">Reference proteome</keyword>
<comment type="function">
    <text evidence="5">Methyltransferase required for the conversion of demethylmenaquinol (DMKH2) to menaquinol (MKH2).</text>
</comment>
<name>A0A518D9L4_9BACT</name>
<evidence type="ECO:0000313" key="7">
    <source>
        <dbReference type="Proteomes" id="UP000317429"/>
    </source>
</evidence>
<dbReference type="EC" id="2.1.1.163" evidence="5"/>
<dbReference type="InterPro" id="IPR029063">
    <property type="entry name" value="SAM-dependent_MTases_sf"/>
</dbReference>
<accession>A0A518D9L4</accession>
<dbReference type="HAMAP" id="MF_01813">
    <property type="entry name" value="MenG_UbiE_methyltr"/>
    <property type="match status" value="1"/>
</dbReference>
<feature type="binding site" evidence="5">
    <location>
        <begin position="120"/>
        <end position="121"/>
    </location>
    <ligand>
        <name>S-adenosyl-L-methionine</name>
        <dbReference type="ChEBI" id="CHEBI:59789"/>
    </ligand>
</feature>
<dbReference type="NCBIfam" id="NF001244">
    <property type="entry name" value="PRK00216.1-5"/>
    <property type="match status" value="1"/>
</dbReference>
<dbReference type="PROSITE" id="PS51608">
    <property type="entry name" value="SAM_MT_UBIE"/>
    <property type="match status" value="1"/>
</dbReference>
<dbReference type="AlphaFoldDB" id="A0A518D9L4"/>
<dbReference type="EMBL" id="CP036291">
    <property type="protein sequence ID" value="QDU88128.1"/>
    <property type="molecule type" value="Genomic_DNA"/>
</dbReference>
<reference evidence="6 7" key="1">
    <citation type="submission" date="2019-02" db="EMBL/GenBank/DDBJ databases">
        <title>Deep-cultivation of Planctomycetes and their phenomic and genomic characterization uncovers novel biology.</title>
        <authorList>
            <person name="Wiegand S."/>
            <person name="Jogler M."/>
            <person name="Boedeker C."/>
            <person name="Pinto D."/>
            <person name="Vollmers J."/>
            <person name="Rivas-Marin E."/>
            <person name="Kohn T."/>
            <person name="Peeters S.H."/>
            <person name="Heuer A."/>
            <person name="Rast P."/>
            <person name="Oberbeckmann S."/>
            <person name="Bunk B."/>
            <person name="Jeske O."/>
            <person name="Meyerdierks A."/>
            <person name="Storesund J.E."/>
            <person name="Kallscheuer N."/>
            <person name="Luecker S."/>
            <person name="Lage O.M."/>
            <person name="Pohl T."/>
            <person name="Merkel B.J."/>
            <person name="Hornburger P."/>
            <person name="Mueller R.-W."/>
            <person name="Bruemmer F."/>
            <person name="Labrenz M."/>
            <person name="Spormann A.M."/>
            <person name="Op den Camp H."/>
            <person name="Overmann J."/>
            <person name="Amann R."/>
            <person name="Jetten M.S.M."/>
            <person name="Mascher T."/>
            <person name="Medema M.H."/>
            <person name="Devos D.P."/>
            <person name="Kaster A.-K."/>
            <person name="Ovreas L."/>
            <person name="Rohde M."/>
            <person name="Galperin M.Y."/>
            <person name="Jogler C."/>
        </authorList>
    </citation>
    <scope>NUCLEOTIDE SEQUENCE [LARGE SCALE GENOMIC DNA]</scope>
    <source>
        <strain evidence="6 7">Pla175</strain>
    </source>
</reference>
<dbReference type="RefSeq" id="WP_145282721.1">
    <property type="nucleotide sequence ID" value="NZ_CP036291.1"/>
</dbReference>
<dbReference type="GO" id="GO:0009234">
    <property type="term" value="P:menaquinone biosynthetic process"/>
    <property type="evidence" value="ECO:0007669"/>
    <property type="project" value="UniProtKB-UniRule"/>
</dbReference>
<feature type="binding site" evidence="5">
    <location>
        <position position="96"/>
    </location>
    <ligand>
        <name>S-adenosyl-L-methionine</name>
        <dbReference type="ChEBI" id="CHEBI:59789"/>
    </ligand>
</feature>
<comment type="catalytic activity">
    <reaction evidence="5">
        <text>a 2-demethylmenaquinol + S-adenosyl-L-methionine = a menaquinol + S-adenosyl-L-homocysteine + H(+)</text>
        <dbReference type="Rhea" id="RHEA:42640"/>
        <dbReference type="Rhea" id="RHEA-COMP:9539"/>
        <dbReference type="Rhea" id="RHEA-COMP:9563"/>
        <dbReference type="ChEBI" id="CHEBI:15378"/>
        <dbReference type="ChEBI" id="CHEBI:18151"/>
        <dbReference type="ChEBI" id="CHEBI:55437"/>
        <dbReference type="ChEBI" id="CHEBI:57856"/>
        <dbReference type="ChEBI" id="CHEBI:59789"/>
        <dbReference type="EC" id="2.1.1.163"/>
    </reaction>
</comment>
<dbReference type="KEGG" id="pnd:Pla175_14990"/>
<dbReference type="PANTHER" id="PTHR43591:SF24">
    <property type="entry name" value="2-METHOXY-6-POLYPRENYL-1,4-BENZOQUINOL METHYLASE, MITOCHONDRIAL"/>
    <property type="match status" value="1"/>
</dbReference>
<dbReference type="OrthoDB" id="9808140at2"/>
<proteinExistence type="inferred from homology"/>
<dbReference type="Pfam" id="PF01209">
    <property type="entry name" value="Ubie_methyltran"/>
    <property type="match status" value="1"/>
</dbReference>
<comment type="caution">
    <text evidence="5">Lacks conserved residue(s) required for the propagation of feature annotation.</text>
</comment>
<comment type="similarity">
    <text evidence="5">Belongs to the class I-like SAM-binding methyltransferase superfamily. MenG/UbiE family.</text>
</comment>
<keyword evidence="2 5" id="KW-0489">Methyltransferase</keyword>
<dbReference type="NCBIfam" id="TIGR01934">
    <property type="entry name" value="MenG_MenH_UbiE"/>
    <property type="match status" value="1"/>
</dbReference>
<keyword evidence="1 5" id="KW-0474">Menaquinone biosynthesis</keyword>
<feature type="binding site" evidence="5">
    <location>
        <position position="75"/>
    </location>
    <ligand>
        <name>S-adenosyl-L-methionine</name>
        <dbReference type="ChEBI" id="CHEBI:59789"/>
    </ligand>
</feature>
<comment type="pathway">
    <text evidence="5">Quinol/quinone metabolism; menaquinone biosynthesis; menaquinol from 1,4-dihydroxy-2-naphthoate: step 2/2.</text>
</comment>
<dbReference type="GO" id="GO:0043770">
    <property type="term" value="F:demethylmenaquinone methyltransferase activity"/>
    <property type="evidence" value="ECO:0007669"/>
    <property type="project" value="UniProtKB-UniRule"/>
</dbReference>
<keyword evidence="4 5" id="KW-0949">S-adenosyl-L-methionine</keyword>
<evidence type="ECO:0000313" key="6">
    <source>
        <dbReference type="EMBL" id="QDU88128.1"/>
    </source>
</evidence>
<keyword evidence="3 5" id="KW-0808">Transferase</keyword>
<protein>
    <recommendedName>
        <fullName evidence="5">Demethylmenaquinone methyltransferase</fullName>
        <ecNumber evidence="5">2.1.1.163</ecNumber>
    </recommendedName>
</protein>
<gene>
    <name evidence="6" type="primary">ubiE_4</name>
    <name evidence="5" type="synonym">menG</name>
    <name evidence="6" type="ORF">Pla175_14990</name>
</gene>
<dbReference type="UniPathway" id="UPA00079">
    <property type="reaction ID" value="UER00169"/>
</dbReference>
<dbReference type="SUPFAM" id="SSF53335">
    <property type="entry name" value="S-adenosyl-L-methionine-dependent methyltransferases"/>
    <property type="match status" value="1"/>
</dbReference>
<dbReference type="Proteomes" id="UP000317429">
    <property type="component" value="Chromosome"/>
</dbReference>
<evidence type="ECO:0000256" key="5">
    <source>
        <dbReference type="HAMAP-Rule" id="MF_01813"/>
    </source>
</evidence>
<organism evidence="6 7">
    <name type="scientific">Pirellulimonas nuda</name>
    <dbReference type="NCBI Taxonomy" id="2528009"/>
    <lineage>
        <taxon>Bacteria</taxon>
        <taxon>Pseudomonadati</taxon>
        <taxon>Planctomycetota</taxon>
        <taxon>Planctomycetia</taxon>
        <taxon>Pirellulales</taxon>
        <taxon>Lacipirellulaceae</taxon>
        <taxon>Pirellulimonas</taxon>
    </lineage>
</organism>
<dbReference type="GO" id="GO:0032259">
    <property type="term" value="P:methylation"/>
    <property type="evidence" value="ECO:0007669"/>
    <property type="project" value="UniProtKB-KW"/>
</dbReference>
<evidence type="ECO:0000256" key="2">
    <source>
        <dbReference type="ARBA" id="ARBA00022603"/>
    </source>
</evidence>
<dbReference type="CDD" id="cd02440">
    <property type="entry name" value="AdoMet_MTases"/>
    <property type="match status" value="1"/>
</dbReference>
<dbReference type="PANTHER" id="PTHR43591">
    <property type="entry name" value="METHYLTRANSFERASE"/>
    <property type="match status" value="1"/>
</dbReference>
<dbReference type="InterPro" id="IPR004033">
    <property type="entry name" value="UbiE/COQ5_MeTrFase"/>
</dbReference>
<evidence type="ECO:0000256" key="4">
    <source>
        <dbReference type="ARBA" id="ARBA00022691"/>
    </source>
</evidence>
<evidence type="ECO:0000256" key="1">
    <source>
        <dbReference type="ARBA" id="ARBA00022428"/>
    </source>
</evidence>